<feature type="transmembrane region" description="Helical" evidence="8">
    <location>
        <begin position="227"/>
        <end position="246"/>
    </location>
</feature>
<organism evidence="10 11">
    <name type="scientific">Asparagus officinalis</name>
    <name type="common">Garden asparagus</name>
    <dbReference type="NCBI Taxonomy" id="4686"/>
    <lineage>
        <taxon>Eukaryota</taxon>
        <taxon>Viridiplantae</taxon>
        <taxon>Streptophyta</taxon>
        <taxon>Embryophyta</taxon>
        <taxon>Tracheophyta</taxon>
        <taxon>Spermatophyta</taxon>
        <taxon>Magnoliopsida</taxon>
        <taxon>Liliopsida</taxon>
        <taxon>Asparagales</taxon>
        <taxon>Asparagaceae</taxon>
        <taxon>Asparagoideae</taxon>
        <taxon>Asparagus</taxon>
    </lineage>
</organism>
<feature type="transmembrane region" description="Helical" evidence="8">
    <location>
        <begin position="71"/>
        <end position="97"/>
    </location>
</feature>
<feature type="transmembrane region" description="Helical" evidence="8">
    <location>
        <begin position="159"/>
        <end position="177"/>
    </location>
</feature>
<evidence type="ECO:0000259" key="9">
    <source>
        <dbReference type="Pfam" id="PF01490"/>
    </source>
</evidence>
<feature type="transmembrane region" description="Helical" evidence="8">
    <location>
        <begin position="118"/>
        <end position="139"/>
    </location>
</feature>
<evidence type="ECO:0000256" key="7">
    <source>
        <dbReference type="SAM" id="MobiDB-lite"/>
    </source>
</evidence>
<keyword evidence="5 8" id="KW-1133">Transmembrane helix</keyword>
<keyword evidence="11" id="KW-1185">Reference proteome</keyword>
<feature type="transmembrane region" description="Helical" evidence="8">
    <location>
        <begin position="45"/>
        <end position="65"/>
    </location>
</feature>
<feature type="transmembrane region" description="Helical" evidence="8">
    <location>
        <begin position="189"/>
        <end position="207"/>
    </location>
</feature>
<name>A0A5P1EZA6_ASPOF</name>
<dbReference type="EMBL" id="CM007384">
    <property type="protein sequence ID" value="ONK71214.1"/>
    <property type="molecule type" value="Genomic_DNA"/>
</dbReference>
<dbReference type="Pfam" id="PF01490">
    <property type="entry name" value="Aa_trans"/>
    <property type="match status" value="1"/>
</dbReference>
<proteinExistence type="predicted"/>
<dbReference type="GO" id="GO:0006865">
    <property type="term" value="P:amino acid transport"/>
    <property type="evidence" value="ECO:0007669"/>
    <property type="project" value="UniProtKB-KW"/>
</dbReference>
<reference evidence="11" key="1">
    <citation type="journal article" date="2017" name="Nat. Commun.">
        <title>The asparagus genome sheds light on the origin and evolution of a young Y chromosome.</title>
        <authorList>
            <person name="Harkess A."/>
            <person name="Zhou J."/>
            <person name="Xu C."/>
            <person name="Bowers J.E."/>
            <person name="Van der Hulst R."/>
            <person name="Ayyampalayam S."/>
            <person name="Mercati F."/>
            <person name="Riccardi P."/>
            <person name="McKain M.R."/>
            <person name="Kakrana A."/>
            <person name="Tang H."/>
            <person name="Ray J."/>
            <person name="Groenendijk J."/>
            <person name="Arikit S."/>
            <person name="Mathioni S.M."/>
            <person name="Nakano M."/>
            <person name="Shan H."/>
            <person name="Telgmann-Rauber A."/>
            <person name="Kanno A."/>
            <person name="Yue Z."/>
            <person name="Chen H."/>
            <person name="Li W."/>
            <person name="Chen Y."/>
            <person name="Xu X."/>
            <person name="Zhang Y."/>
            <person name="Luo S."/>
            <person name="Chen H."/>
            <person name="Gao J."/>
            <person name="Mao Z."/>
            <person name="Pires J.C."/>
            <person name="Luo M."/>
            <person name="Kudrna D."/>
            <person name="Wing R.A."/>
            <person name="Meyers B.C."/>
            <person name="Yi K."/>
            <person name="Kong H."/>
            <person name="Lavrijsen P."/>
            <person name="Sunseri F."/>
            <person name="Falavigna A."/>
            <person name="Ye Y."/>
            <person name="Leebens-Mack J.H."/>
            <person name="Chen G."/>
        </authorList>
    </citation>
    <scope>NUCLEOTIDE SEQUENCE [LARGE SCALE GENOMIC DNA]</scope>
    <source>
        <strain evidence="11">cv. DH0086</strain>
    </source>
</reference>
<dbReference type="PANTHER" id="PTHR48017">
    <property type="entry name" value="OS05G0424000 PROTEIN-RELATED"/>
    <property type="match status" value="1"/>
</dbReference>
<evidence type="ECO:0000256" key="4">
    <source>
        <dbReference type="ARBA" id="ARBA00022970"/>
    </source>
</evidence>
<dbReference type="GO" id="GO:0016020">
    <property type="term" value="C:membrane"/>
    <property type="evidence" value="ECO:0007669"/>
    <property type="project" value="UniProtKB-SubCell"/>
</dbReference>
<keyword evidence="3 8" id="KW-0812">Transmembrane</keyword>
<evidence type="ECO:0000256" key="2">
    <source>
        <dbReference type="ARBA" id="ARBA00022448"/>
    </source>
</evidence>
<feature type="region of interest" description="Disordered" evidence="7">
    <location>
        <begin position="463"/>
        <end position="512"/>
    </location>
</feature>
<evidence type="ECO:0000256" key="6">
    <source>
        <dbReference type="ARBA" id="ARBA00023136"/>
    </source>
</evidence>
<feature type="transmembrane region" description="Helical" evidence="8">
    <location>
        <begin position="267"/>
        <end position="287"/>
    </location>
</feature>
<keyword evidence="4" id="KW-0029">Amino-acid transport</keyword>
<accession>A0A5P1EZA6</accession>
<gene>
    <name evidence="10" type="ORF">A4U43_C04F6060</name>
</gene>
<evidence type="ECO:0000313" key="11">
    <source>
        <dbReference type="Proteomes" id="UP000243459"/>
    </source>
</evidence>
<comment type="subcellular location">
    <subcellularLocation>
        <location evidence="1">Membrane</location>
    </subcellularLocation>
</comment>
<feature type="transmembrane region" description="Helical" evidence="8">
    <location>
        <begin position="307"/>
        <end position="332"/>
    </location>
</feature>
<evidence type="ECO:0000256" key="8">
    <source>
        <dbReference type="SAM" id="Phobius"/>
    </source>
</evidence>
<dbReference type="InterPro" id="IPR013057">
    <property type="entry name" value="AA_transpt_TM"/>
</dbReference>
<evidence type="ECO:0000256" key="5">
    <source>
        <dbReference type="ARBA" id="ARBA00022989"/>
    </source>
</evidence>
<feature type="transmembrane region" description="Helical" evidence="8">
    <location>
        <begin position="379"/>
        <end position="400"/>
    </location>
</feature>
<dbReference type="OMA" id="REMYYIT"/>
<protein>
    <recommendedName>
        <fullName evidence="9">Amino acid transporter transmembrane domain-containing protein</fullName>
    </recommendedName>
</protein>
<evidence type="ECO:0000313" key="10">
    <source>
        <dbReference type="EMBL" id="ONK71214.1"/>
    </source>
</evidence>
<evidence type="ECO:0000256" key="1">
    <source>
        <dbReference type="ARBA" id="ARBA00004370"/>
    </source>
</evidence>
<keyword evidence="6 8" id="KW-0472">Membrane</keyword>
<keyword evidence="2" id="KW-0813">Transport</keyword>
<feature type="transmembrane region" description="Helical" evidence="8">
    <location>
        <begin position="412"/>
        <end position="436"/>
    </location>
</feature>
<feature type="transmembrane region" description="Helical" evidence="8">
    <location>
        <begin position="353"/>
        <end position="373"/>
    </location>
</feature>
<sequence length="512" mass="56746">MEDKPKAVEATSEKIDALSIESGRQEAEHVIVSAHVVDKDSWQQVGLLMVTGFNCAYVLSFSNLMLAPLGWAWGLTGLAVVGAFAFYAKWLLAEFQVIDGNRLIRYRDIMGYVFGKKLYYITWILQFVTFLHVNMGFVLLGGRALKEINSEFSSTPVRLQVFITITGGAYFIFANLVPTMSAMRNWLPTSAILIIIFDVILLAILVQDGRANKNKDYNISGTKADKFFNAFGAIAAILVCNTSGLLPEIQSTLRKPAVSNMRKALSVQFTFGLAIYYGVSILGYWAYGSLVSNYLPKELSGPKWAKVLINSAAFLQSIISQHMFIQPIYEGLDTKFLSLEKSTFSRANLVRRFLLRALVLGMNTFIAALFPYMGDFVNLFRSFSLFPLTFVFPSMIWIKVKGKSASRGEKAWHCAIIVISSLLSVITTAAATRLIINNARKKKKNTRRNDSKLERNCFAGELDSEDFEGGDWQAPTAERGRRLASSKVDDFGGGGTTGGDGEGDAARPWLSE</sequence>
<dbReference type="AlphaFoldDB" id="A0A5P1EZA6"/>
<dbReference type="Proteomes" id="UP000243459">
    <property type="component" value="Chromosome 4"/>
</dbReference>
<evidence type="ECO:0000256" key="3">
    <source>
        <dbReference type="ARBA" id="ARBA00022692"/>
    </source>
</evidence>
<dbReference type="Gramene" id="ONK71214">
    <property type="protein sequence ID" value="ONK71214"/>
    <property type="gene ID" value="A4U43_C04F6060"/>
</dbReference>
<feature type="domain" description="Amino acid transporter transmembrane" evidence="9">
    <location>
        <begin position="39"/>
        <end position="430"/>
    </location>
</feature>
<feature type="compositionally biased region" description="Gly residues" evidence="7">
    <location>
        <begin position="491"/>
        <end position="500"/>
    </location>
</feature>